<dbReference type="HOGENOM" id="CLU_2517219_0_0_1"/>
<feature type="signal peptide" evidence="2">
    <location>
        <begin position="1"/>
        <end position="20"/>
    </location>
</feature>
<reference evidence="4" key="1">
    <citation type="journal article" date="2007" name="Nature">
        <title>The grapevine genome sequence suggests ancestral hexaploidization in major angiosperm phyla.</title>
        <authorList>
            <consortium name="The French-Italian Public Consortium for Grapevine Genome Characterization."/>
            <person name="Jaillon O."/>
            <person name="Aury J.-M."/>
            <person name="Noel B."/>
            <person name="Policriti A."/>
            <person name="Clepet C."/>
            <person name="Casagrande A."/>
            <person name="Choisne N."/>
            <person name="Aubourg S."/>
            <person name="Vitulo N."/>
            <person name="Jubin C."/>
            <person name="Vezzi A."/>
            <person name="Legeai F."/>
            <person name="Hugueney P."/>
            <person name="Dasilva C."/>
            <person name="Horner D."/>
            <person name="Mica E."/>
            <person name="Jublot D."/>
            <person name="Poulain J."/>
            <person name="Bruyere C."/>
            <person name="Billault A."/>
            <person name="Segurens B."/>
            <person name="Gouyvenoux M."/>
            <person name="Ugarte E."/>
            <person name="Cattonaro F."/>
            <person name="Anthouard V."/>
            <person name="Vico V."/>
            <person name="Del Fabbro C."/>
            <person name="Alaux M."/>
            <person name="Di Gaspero G."/>
            <person name="Dumas V."/>
            <person name="Felice N."/>
            <person name="Paillard S."/>
            <person name="Juman I."/>
            <person name="Moroldo M."/>
            <person name="Scalabrin S."/>
            <person name="Canaguier A."/>
            <person name="Le Clainche I."/>
            <person name="Malacrida G."/>
            <person name="Durand E."/>
            <person name="Pesole G."/>
            <person name="Laucou V."/>
            <person name="Chatelet P."/>
            <person name="Merdinoglu D."/>
            <person name="Delledonne M."/>
            <person name="Pezzotti M."/>
            <person name="Lecharny A."/>
            <person name="Scarpelli C."/>
            <person name="Artiguenave F."/>
            <person name="Pe M.E."/>
            <person name="Valle G."/>
            <person name="Morgante M."/>
            <person name="Caboche M."/>
            <person name="Adam-Blondon A.-F."/>
            <person name="Weissenbach J."/>
            <person name="Quetier F."/>
            <person name="Wincker P."/>
        </authorList>
    </citation>
    <scope>NUCLEOTIDE SEQUENCE [LARGE SCALE GENOMIC DNA]</scope>
    <source>
        <strain evidence="4">cv. Pinot noir / PN40024</strain>
    </source>
</reference>
<organism evidence="3 4">
    <name type="scientific">Vitis vinifera</name>
    <name type="common">Grape</name>
    <dbReference type="NCBI Taxonomy" id="29760"/>
    <lineage>
        <taxon>Eukaryota</taxon>
        <taxon>Viridiplantae</taxon>
        <taxon>Streptophyta</taxon>
        <taxon>Embryophyta</taxon>
        <taxon>Tracheophyta</taxon>
        <taxon>Spermatophyta</taxon>
        <taxon>Magnoliopsida</taxon>
        <taxon>eudicotyledons</taxon>
        <taxon>Gunneridae</taxon>
        <taxon>Pentapetalae</taxon>
        <taxon>rosids</taxon>
        <taxon>Vitales</taxon>
        <taxon>Vitaceae</taxon>
        <taxon>Viteae</taxon>
        <taxon>Vitis</taxon>
    </lineage>
</organism>
<evidence type="ECO:0000313" key="3">
    <source>
        <dbReference type="EMBL" id="CBI23520.3"/>
    </source>
</evidence>
<evidence type="ECO:0000256" key="2">
    <source>
        <dbReference type="SAM" id="SignalP"/>
    </source>
</evidence>
<dbReference type="InterPro" id="IPR001563">
    <property type="entry name" value="Peptidase_S10"/>
</dbReference>
<dbReference type="Pfam" id="PF00450">
    <property type="entry name" value="Peptidase_S10"/>
    <property type="match status" value="1"/>
</dbReference>
<dbReference type="GO" id="GO:0004185">
    <property type="term" value="F:serine-type carboxypeptidase activity"/>
    <property type="evidence" value="ECO:0007669"/>
    <property type="project" value="InterPro"/>
</dbReference>
<dbReference type="Proteomes" id="UP000009183">
    <property type="component" value="Unassembled WGS sequence, unordered"/>
</dbReference>
<keyword evidence="2" id="KW-0732">Signal</keyword>
<keyword evidence="4" id="KW-1185">Reference proteome</keyword>
<comment type="similarity">
    <text evidence="1">Belongs to the peptidase S10 family.</text>
</comment>
<dbReference type="GO" id="GO:0006508">
    <property type="term" value="P:proteolysis"/>
    <property type="evidence" value="ECO:0007669"/>
    <property type="project" value="InterPro"/>
</dbReference>
<name>D7SZ35_VITVI</name>
<proteinExistence type="inferred from homology"/>
<accession>D7SZ35</accession>
<dbReference type="EMBL" id="FN595301">
    <property type="protein sequence ID" value="CBI23520.3"/>
    <property type="molecule type" value="Genomic_DNA"/>
</dbReference>
<gene>
    <name evidence="3" type="ORF">VIT_00s0682g00040</name>
</gene>
<dbReference type="Gene3D" id="3.40.50.1820">
    <property type="entry name" value="alpha/beta hydrolase"/>
    <property type="match status" value="1"/>
</dbReference>
<sequence length="85" mass="9747">MIVPFIILFIITTPFQKLFQGYLLGNPATDSQFDNNPKIRFAHCIALISDELYEAIGVTAGNNRDMEKVQQGLTLHKRYPNYCRL</sequence>
<dbReference type="InterPro" id="IPR029058">
    <property type="entry name" value="AB_hydrolase_fold"/>
</dbReference>
<evidence type="ECO:0000313" key="4">
    <source>
        <dbReference type="Proteomes" id="UP000009183"/>
    </source>
</evidence>
<dbReference type="PaxDb" id="29760-VIT_00s0682g00040.t01"/>
<dbReference type="AlphaFoldDB" id="D7SZ35"/>
<evidence type="ECO:0000256" key="1">
    <source>
        <dbReference type="ARBA" id="ARBA00009431"/>
    </source>
</evidence>
<dbReference type="STRING" id="29760.D7SZ35"/>
<protein>
    <submittedName>
        <fullName evidence="3">Uncharacterized protein</fullName>
    </submittedName>
</protein>
<feature type="chain" id="PRO_5003105883" evidence="2">
    <location>
        <begin position="21"/>
        <end position="85"/>
    </location>
</feature>
<dbReference type="InParanoid" id="D7SZ35"/>